<evidence type="ECO:0000313" key="3">
    <source>
        <dbReference type="Proteomes" id="UP000335636"/>
    </source>
</evidence>
<dbReference type="PANTHER" id="PTHR11461">
    <property type="entry name" value="SERINE PROTEASE INHIBITOR, SERPIN"/>
    <property type="match status" value="1"/>
</dbReference>
<dbReference type="InterPro" id="IPR000215">
    <property type="entry name" value="Serpin_fam"/>
</dbReference>
<dbReference type="InterPro" id="IPR042185">
    <property type="entry name" value="Serpin_sf_2"/>
</dbReference>
<dbReference type="InterPro" id="IPR036186">
    <property type="entry name" value="Serpin_sf"/>
</dbReference>
<name>A0A5E4AD47_MARMO</name>
<sequence>MVLLGVKGNTKVQMAQVENNLTFEKFIAWTKPDFVYYGEDEDFLPRFKLQGDRYMETVLQRLGMVDAFQQGQADLSAMSTDTDLCLSKFLHKSVIEVNEEGTEAAATMATDIAQCRSGSITFTSPSLTHFHLGKLQTLHSLSHAGVSAFQQQTEPRSSCILKKDFLRTAVSTFIFLGESCKAGESAGQSAIAEGIV</sequence>
<organism evidence="2 3">
    <name type="scientific">Marmota monax</name>
    <name type="common">Woodchuck</name>
    <dbReference type="NCBI Taxonomy" id="9995"/>
    <lineage>
        <taxon>Eukaryota</taxon>
        <taxon>Metazoa</taxon>
        <taxon>Chordata</taxon>
        <taxon>Craniata</taxon>
        <taxon>Vertebrata</taxon>
        <taxon>Euteleostomi</taxon>
        <taxon>Mammalia</taxon>
        <taxon>Eutheria</taxon>
        <taxon>Euarchontoglires</taxon>
        <taxon>Glires</taxon>
        <taxon>Rodentia</taxon>
        <taxon>Sciuromorpha</taxon>
        <taxon>Sciuridae</taxon>
        <taxon>Xerinae</taxon>
        <taxon>Marmotini</taxon>
        <taxon>Marmota</taxon>
    </lineage>
</organism>
<dbReference type="GO" id="GO:0004867">
    <property type="term" value="F:serine-type endopeptidase inhibitor activity"/>
    <property type="evidence" value="ECO:0007669"/>
    <property type="project" value="InterPro"/>
</dbReference>
<dbReference type="AlphaFoldDB" id="A0A5E4AD47"/>
<dbReference type="SUPFAM" id="SSF56574">
    <property type="entry name" value="Serpins"/>
    <property type="match status" value="1"/>
</dbReference>
<dbReference type="Pfam" id="PF00079">
    <property type="entry name" value="Serpin"/>
    <property type="match status" value="1"/>
</dbReference>
<gene>
    <name evidence="2" type="ORF">MONAX_5E015794</name>
</gene>
<feature type="domain" description="Serpin" evidence="1">
    <location>
        <begin position="11"/>
        <end position="113"/>
    </location>
</feature>
<keyword evidence="3" id="KW-1185">Reference proteome</keyword>
<dbReference type="Gene3D" id="2.30.39.10">
    <property type="entry name" value="Alpha-1-antitrypsin, domain 1"/>
    <property type="match status" value="1"/>
</dbReference>
<dbReference type="GO" id="GO:0005615">
    <property type="term" value="C:extracellular space"/>
    <property type="evidence" value="ECO:0007669"/>
    <property type="project" value="InterPro"/>
</dbReference>
<evidence type="ECO:0000313" key="2">
    <source>
        <dbReference type="EMBL" id="VTJ55253.1"/>
    </source>
</evidence>
<dbReference type="GO" id="GO:0005737">
    <property type="term" value="C:cytoplasm"/>
    <property type="evidence" value="ECO:0007669"/>
    <property type="project" value="TreeGrafter"/>
</dbReference>
<accession>A0A5E4AD47</accession>
<dbReference type="EMBL" id="CABDUW010000048">
    <property type="protein sequence ID" value="VTJ55253.1"/>
    <property type="molecule type" value="Genomic_DNA"/>
</dbReference>
<comment type="caution">
    <text evidence="2">The sequence shown here is derived from an EMBL/GenBank/DDBJ whole genome shotgun (WGS) entry which is preliminary data.</text>
</comment>
<reference evidence="2" key="1">
    <citation type="submission" date="2019-04" db="EMBL/GenBank/DDBJ databases">
        <authorList>
            <person name="Alioto T."/>
            <person name="Alioto T."/>
        </authorList>
    </citation>
    <scope>NUCLEOTIDE SEQUENCE [LARGE SCALE GENOMIC DNA]</scope>
</reference>
<dbReference type="Proteomes" id="UP000335636">
    <property type="component" value="Unassembled WGS sequence"/>
</dbReference>
<dbReference type="InterPro" id="IPR042178">
    <property type="entry name" value="Serpin_sf_1"/>
</dbReference>
<evidence type="ECO:0000259" key="1">
    <source>
        <dbReference type="Pfam" id="PF00079"/>
    </source>
</evidence>
<dbReference type="InterPro" id="IPR023796">
    <property type="entry name" value="Serpin_dom"/>
</dbReference>
<dbReference type="PANTHER" id="PTHR11461:SF350">
    <property type="entry name" value="SERPIN B9"/>
    <property type="match status" value="1"/>
</dbReference>
<proteinExistence type="predicted"/>
<dbReference type="Gene3D" id="3.30.497.10">
    <property type="entry name" value="Antithrombin, subunit I, domain 2"/>
    <property type="match status" value="1"/>
</dbReference>
<protein>
    <recommendedName>
        <fullName evidence="1">Serpin domain-containing protein</fullName>
    </recommendedName>
</protein>